<evidence type="ECO:0000256" key="2">
    <source>
        <dbReference type="SAM" id="Phobius"/>
    </source>
</evidence>
<feature type="non-terminal residue" evidence="3">
    <location>
        <position position="92"/>
    </location>
</feature>
<reference evidence="3 4" key="1">
    <citation type="submission" date="2023-08" db="EMBL/GenBank/DDBJ databases">
        <title>Black Yeasts Isolated from many extreme environments.</title>
        <authorList>
            <person name="Coleine C."/>
            <person name="Stajich J.E."/>
            <person name="Selbmann L."/>
        </authorList>
    </citation>
    <scope>NUCLEOTIDE SEQUENCE [LARGE SCALE GENOMIC DNA]</scope>
    <source>
        <strain evidence="3 4">CCFEE 536</strain>
    </source>
</reference>
<keyword evidence="2" id="KW-0812">Transmembrane</keyword>
<feature type="transmembrane region" description="Helical" evidence="2">
    <location>
        <begin position="60"/>
        <end position="84"/>
    </location>
</feature>
<dbReference type="EMBL" id="JAVRRA010004275">
    <property type="protein sequence ID" value="KAK5275635.1"/>
    <property type="molecule type" value="Genomic_DNA"/>
</dbReference>
<proteinExistence type="predicted"/>
<feature type="compositionally biased region" description="Low complexity" evidence="1">
    <location>
        <begin position="10"/>
        <end position="25"/>
    </location>
</feature>
<gene>
    <name evidence="3" type="ORF">LTR16_012285</name>
</gene>
<evidence type="ECO:0000256" key="1">
    <source>
        <dbReference type="SAM" id="MobiDB-lite"/>
    </source>
</evidence>
<keyword evidence="2" id="KW-0472">Membrane</keyword>
<organism evidence="3 4">
    <name type="scientific">Cryomyces antarcticus</name>
    <dbReference type="NCBI Taxonomy" id="329879"/>
    <lineage>
        <taxon>Eukaryota</taxon>
        <taxon>Fungi</taxon>
        <taxon>Dikarya</taxon>
        <taxon>Ascomycota</taxon>
        <taxon>Pezizomycotina</taxon>
        <taxon>Dothideomycetes</taxon>
        <taxon>Dothideomycetes incertae sedis</taxon>
        <taxon>Cryomyces</taxon>
    </lineage>
</organism>
<accession>A0ABR0M0M8</accession>
<evidence type="ECO:0000313" key="4">
    <source>
        <dbReference type="Proteomes" id="UP001357485"/>
    </source>
</evidence>
<sequence length="92" mass="9939">MDNVPLQRISSALSSSSSSSSSSVSVADSDFDHLLSSSDSEDAYGEEEKKLPAIDGGRQAYVFLLGTWITEAMLWGFPLAFGVFQSYYTSDP</sequence>
<protein>
    <submittedName>
        <fullName evidence="3">Uncharacterized protein</fullName>
    </submittedName>
</protein>
<comment type="caution">
    <text evidence="3">The sequence shown here is derived from an EMBL/GenBank/DDBJ whole genome shotgun (WGS) entry which is preliminary data.</text>
</comment>
<dbReference type="Proteomes" id="UP001357485">
    <property type="component" value="Unassembled WGS sequence"/>
</dbReference>
<evidence type="ECO:0000313" key="3">
    <source>
        <dbReference type="EMBL" id="KAK5275635.1"/>
    </source>
</evidence>
<keyword evidence="2" id="KW-1133">Transmembrane helix</keyword>
<keyword evidence="4" id="KW-1185">Reference proteome</keyword>
<name>A0ABR0M0M8_9PEZI</name>
<feature type="region of interest" description="Disordered" evidence="1">
    <location>
        <begin position="1"/>
        <end position="25"/>
    </location>
</feature>